<dbReference type="CDD" id="cd00093">
    <property type="entry name" value="HTH_XRE"/>
    <property type="match status" value="1"/>
</dbReference>
<feature type="coiled-coil region" evidence="1">
    <location>
        <begin position="104"/>
        <end position="166"/>
    </location>
</feature>
<dbReference type="SUPFAM" id="SSF47413">
    <property type="entry name" value="lambda repressor-like DNA-binding domains"/>
    <property type="match status" value="1"/>
</dbReference>
<dbReference type="InterPro" id="IPR010982">
    <property type="entry name" value="Lambda_DNA-bd_dom_sf"/>
</dbReference>
<organism evidence="3 4">
    <name type="scientific">Streptomyces violaceus</name>
    <name type="common">Streptomyces venezuelae</name>
    <dbReference type="NCBI Taxonomy" id="1936"/>
    <lineage>
        <taxon>Bacteria</taxon>
        <taxon>Bacillati</taxon>
        <taxon>Actinomycetota</taxon>
        <taxon>Actinomycetes</taxon>
        <taxon>Kitasatosporales</taxon>
        <taxon>Streptomycetaceae</taxon>
        <taxon>Streptomyces</taxon>
    </lineage>
</organism>
<feature type="domain" description="HTH cro/C1-type" evidence="2">
    <location>
        <begin position="21"/>
        <end position="80"/>
    </location>
</feature>
<name>A0ABY9UDZ7_STRVL</name>
<evidence type="ECO:0000313" key="4">
    <source>
        <dbReference type="Proteomes" id="UP001249394"/>
    </source>
</evidence>
<reference evidence="3 4" key="1">
    <citation type="submission" date="2023-09" db="EMBL/GenBank/DDBJ databases">
        <title>The genome sequence of Streptomyces anthocyanicus.</title>
        <authorList>
            <person name="Mo P."/>
        </authorList>
    </citation>
    <scope>NUCLEOTIDE SEQUENCE [LARGE SCALE GENOMIC DNA]</scope>
    <source>
        <strain evidence="3 4">JCM 4387</strain>
    </source>
</reference>
<dbReference type="Proteomes" id="UP001249394">
    <property type="component" value="Chromosome"/>
</dbReference>
<keyword evidence="1" id="KW-0175">Coiled coil</keyword>
<keyword evidence="4" id="KW-1185">Reference proteome</keyword>
<dbReference type="PROSITE" id="PS50943">
    <property type="entry name" value="HTH_CROC1"/>
    <property type="match status" value="1"/>
</dbReference>
<dbReference type="Pfam" id="PF01381">
    <property type="entry name" value="HTH_3"/>
    <property type="match status" value="1"/>
</dbReference>
<dbReference type="Gene3D" id="1.10.260.40">
    <property type="entry name" value="lambda repressor-like DNA-binding domains"/>
    <property type="match status" value="1"/>
</dbReference>
<evidence type="ECO:0000313" key="3">
    <source>
        <dbReference type="EMBL" id="WND21123.1"/>
    </source>
</evidence>
<accession>A0ABY9UDZ7</accession>
<dbReference type="EMBL" id="CP134213">
    <property type="protein sequence ID" value="WND21123.1"/>
    <property type="molecule type" value="Genomic_DNA"/>
</dbReference>
<proteinExistence type="predicted"/>
<protein>
    <submittedName>
        <fullName evidence="3">Helix-turn-helix transcriptional regulator</fullName>
    </submittedName>
</protein>
<gene>
    <name evidence="3" type="ORF">RI060_28990</name>
</gene>
<evidence type="ECO:0000259" key="2">
    <source>
        <dbReference type="PROSITE" id="PS50943"/>
    </source>
</evidence>
<evidence type="ECO:0000256" key="1">
    <source>
        <dbReference type="SAM" id="Coils"/>
    </source>
</evidence>
<dbReference type="SMART" id="SM00530">
    <property type="entry name" value="HTH_XRE"/>
    <property type="match status" value="1"/>
</dbReference>
<sequence length="243" mass="27209">MGAEETAAAGRMAEDMFVRQMRRRRALLDLSQSELAERVAELGGGLYQQTIAKIESGQRALRLQEADLIAQALGTTVSQMLSQSIDAPAENPEQMDVDEIISRATAAQRRRDEAADQLAAARMEEARAREDMQLAQVRAAAAAGHAARAAAQLEEAEEELRTMTRASLGRQSELNAKYGPRWREKMSLNSPITRDQLLGWNRQHLEEMKETAKSTTMNSRDRAVLMRTIEDLEERLKAWEGEE</sequence>
<dbReference type="InterPro" id="IPR001387">
    <property type="entry name" value="Cro/C1-type_HTH"/>
</dbReference>